<organism evidence="1">
    <name type="scientific">Borrelia miyamotoi</name>
    <dbReference type="NCBI Taxonomy" id="47466"/>
    <lineage>
        <taxon>Bacteria</taxon>
        <taxon>Pseudomonadati</taxon>
        <taxon>Spirochaetota</taxon>
        <taxon>Spirochaetia</taxon>
        <taxon>Spirochaetales</taxon>
        <taxon>Borreliaceae</taxon>
        <taxon>Borrelia</taxon>
    </lineage>
</organism>
<keyword evidence="1" id="KW-0614">Plasmid</keyword>
<gene>
    <name evidence="1" type="ORF">EZU67_05815</name>
</gene>
<dbReference type="EMBL" id="CP036582">
    <property type="protein sequence ID" value="QBK62654.1"/>
    <property type="molecule type" value="Genomic_DNA"/>
</dbReference>
<dbReference type="AlphaFoldDB" id="A0A481YDP0"/>
<evidence type="ECO:0000313" key="1">
    <source>
        <dbReference type="EMBL" id="QBK62654.1"/>
    </source>
</evidence>
<protein>
    <submittedName>
        <fullName evidence="1">Uncharacterized protein</fullName>
    </submittedName>
</protein>
<sequence>MLNWSNPNLPSLAILNKEPPASSASFAKISVISTPTLRSSSKSSNVTLFPASTLEYTSANFSSPALLPPATSPNIRIRSLTSEAVAPYEIIVLAALCIALLVNKVSSPKALISLAKTSPTSALPNISVNTVISLLNEATLSKAPVNTPEIVEPIFSTALITIVIGNALFISCSKAWADLLAKVLTSNKALPTLLSVLLSVLTLMDLSPTPLIEFARSLKFFFIFSVFAIKAL</sequence>
<reference evidence="1" key="1">
    <citation type="submission" date="2019-03" db="EMBL/GenBank/DDBJ databases">
        <title>Whole genome sequencing of Borrelia miyamotoi strains isolated at the Russian territory.</title>
        <authorList>
            <person name="Kuleshov K.V."/>
            <person name="Platonov A.E."/>
            <person name="Goptar I.A."/>
            <person name="Shipulin G.A."/>
            <person name="Markelov M.L."/>
            <person name="Koetsveld J."/>
            <person name="Kolyasnikova N.M."/>
            <person name="Sarksyan D.S."/>
            <person name="Toporkova M.G."/>
            <person name="Hovius J.W."/>
        </authorList>
    </citation>
    <scope>NUCLEOTIDE SEQUENCE</scope>
    <source>
        <strain evidence="1">Yekat-76</strain>
        <plasmid evidence="1">unnamed</plasmid>
    </source>
</reference>
<name>A0A481YDP0_9SPIR</name>
<accession>A0A481YDP0</accession>
<proteinExistence type="predicted"/>
<geneLocation type="plasmid" evidence="1">
    <name>unnamed</name>
</geneLocation>